<reference evidence="1" key="1">
    <citation type="submission" date="2020-12" db="EMBL/GenBank/DDBJ databases">
        <title>Metabolic potential, ecology and presence of endohyphal bacteria is reflected in genomic diversity of Mucoromycotina.</title>
        <authorList>
            <person name="Muszewska A."/>
            <person name="Okrasinska A."/>
            <person name="Steczkiewicz K."/>
            <person name="Drgas O."/>
            <person name="Orlowska M."/>
            <person name="Perlinska-Lenart U."/>
            <person name="Aleksandrzak-Piekarczyk T."/>
            <person name="Szatraj K."/>
            <person name="Zielenkiewicz U."/>
            <person name="Pilsyk S."/>
            <person name="Malc E."/>
            <person name="Mieczkowski P."/>
            <person name="Kruszewska J.S."/>
            <person name="Biernat P."/>
            <person name="Pawlowska J."/>
        </authorList>
    </citation>
    <scope>NUCLEOTIDE SEQUENCE</scope>
    <source>
        <strain evidence="1">WA0000017839</strain>
    </source>
</reference>
<name>A0A8H7UV16_9FUNG</name>
<dbReference type="Proteomes" id="UP000603453">
    <property type="component" value="Unassembled WGS sequence"/>
</dbReference>
<dbReference type="EMBL" id="JAEPRD010000093">
    <property type="protein sequence ID" value="KAG2199671.1"/>
    <property type="molecule type" value="Genomic_DNA"/>
</dbReference>
<keyword evidence="2" id="KW-1185">Reference proteome</keyword>
<proteinExistence type="predicted"/>
<sequence>MSTCGMWRNRSLGMLPEFVLLRWPTDESHKMRRRRNNFIKYKLAFEAKYGEDCGTFVDRAYMSEEDENILDEHDNALTFFNLVPIWRTEKLQAFVHELDKPSMKLKPSANKLCVPTPKPAEDTTVSLDILATLPRWGDITEIIPPLNINFRVEGANNKLKRRLKVSTGQLDKVENLVKSTVEVDASEFTARLKDTTQG</sequence>
<comment type="caution">
    <text evidence="1">The sequence shown here is derived from an EMBL/GenBank/DDBJ whole genome shotgun (WGS) entry which is preliminary data.</text>
</comment>
<organism evidence="1 2">
    <name type="scientific">Mucor saturninus</name>
    <dbReference type="NCBI Taxonomy" id="64648"/>
    <lineage>
        <taxon>Eukaryota</taxon>
        <taxon>Fungi</taxon>
        <taxon>Fungi incertae sedis</taxon>
        <taxon>Mucoromycota</taxon>
        <taxon>Mucoromycotina</taxon>
        <taxon>Mucoromycetes</taxon>
        <taxon>Mucorales</taxon>
        <taxon>Mucorineae</taxon>
        <taxon>Mucoraceae</taxon>
        <taxon>Mucor</taxon>
    </lineage>
</organism>
<gene>
    <name evidence="1" type="ORF">INT47_005196</name>
</gene>
<accession>A0A8H7UV16</accession>
<dbReference type="AlphaFoldDB" id="A0A8H7UV16"/>
<dbReference type="OrthoDB" id="2288453at2759"/>
<evidence type="ECO:0000313" key="2">
    <source>
        <dbReference type="Proteomes" id="UP000603453"/>
    </source>
</evidence>
<protein>
    <submittedName>
        <fullName evidence="1">Uncharacterized protein</fullName>
    </submittedName>
</protein>
<evidence type="ECO:0000313" key="1">
    <source>
        <dbReference type="EMBL" id="KAG2199671.1"/>
    </source>
</evidence>